<dbReference type="PANTHER" id="PTHR19143:SF444">
    <property type="entry name" value="PROTEIN SCABROUS"/>
    <property type="match status" value="1"/>
</dbReference>
<evidence type="ECO:0000313" key="6">
    <source>
        <dbReference type="EMBL" id="CRL08513.1"/>
    </source>
</evidence>
<dbReference type="CDD" id="cd00087">
    <property type="entry name" value="FReD"/>
    <property type="match status" value="1"/>
</dbReference>
<dbReference type="PROSITE" id="PS00514">
    <property type="entry name" value="FIBRINOGEN_C_1"/>
    <property type="match status" value="1"/>
</dbReference>
<dbReference type="PANTHER" id="PTHR19143">
    <property type="entry name" value="FIBRINOGEN/TENASCIN/ANGIOPOEITIN"/>
    <property type="match status" value="1"/>
</dbReference>
<feature type="region of interest" description="Disordered" evidence="3">
    <location>
        <begin position="37"/>
        <end position="64"/>
    </location>
</feature>
<feature type="coiled-coil region" evidence="2">
    <location>
        <begin position="109"/>
        <end position="196"/>
    </location>
</feature>
<evidence type="ECO:0000313" key="7">
    <source>
        <dbReference type="Proteomes" id="UP000183832"/>
    </source>
</evidence>
<protein>
    <submittedName>
        <fullName evidence="6">CLUMA_CG021284, isoform A</fullName>
    </submittedName>
</protein>
<keyword evidence="1" id="KW-1015">Disulfide bond</keyword>
<evidence type="ECO:0000256" key="1">
    <source>
        <dbReference type="ARBA" id="ARBA00023157"/>
    </source>
</evidence>
<dbReference type="Pfam" id="PF00147">
    <property type="entry name" value="Fibrinogen_C"/>
    <property type="match status" value="1"/>
</dbReference>
<dbReference type="InterPro" id="IPR014716">
    <property type="entry name" value="Fibrinogen_a/b/g_C_1"/>
</dbReference>
<dbReference type="AlphaFoldDB" id="A0A1J1JBR2"/>
<name>A0A1J1JBR2_9DIPT</name>
<proteinExistence type="predicted"/>
<feature type="compositionally biased region" description="Basic and acidic residues" evidence="3">
    <location>
        <begin position="51"/>
        <end position="64"/>
    </location>
</feature>
<feature type="signal peptide" evidence="4">
    <location>
        <begin position="1"/>
        <end position="28"/>
    </location>
</feature>
<dbReference type="EMBL" id="CVRI01000075">
    <property type="protein sequence ID" value="CRL08513.1"/>
    <property type="molecule type" value="Genomic_DNA"/>
</dbReference>
<dbReference type="GO" id="GO:0005615">
    <property type="term" value="C:extracellular space"/>
    <property type="evidence" value="ECO:0007669"/>
    <property type="project" value="TreeGrafter"/>
</dbReference>
<keyword evidence="7" id="KW-1185">Reference proteome</keyword>
<dbReference type="SUPFAM" id="SSF56496">
    <property type="entry name" value="Fibrinogen C-terminal domain-like"/>
    <property type="match status" value="1"/>
</dbReference>
<feature type="domain" description="Fibrinogen C-terminal" evidence="5">
    <location>
        <begin position="448"/>
        <end position="651"/>
    </location>
</feature>
<feature type="region of interest" description="Disordered" evidence="3">
    <location>
        <begin position="407"/>
        <end position="427"/>
    </location>
</feature>
<dbReference type="STRING" id="568069.A0A1J1JBR2"/>
<evidence type="ECO:0000256" key="3">
    <source>
        <dbReference type="SAM" id="MobiDB-lite"/>
    </source>
</evidence>
<feature type="chain" id="PRO_5012882017" evidence="4">
    <location>
        <begin position="29"/>
        <end position="681"/>
    </location>
</feature>
<sequence length="681" mass="79082">MGKTMERLTNNTVLMLITGLVFVAAIHAVKQPSIDRSEMNNNEYEDDDNIDDKRINNNQNSDERMPVNDQISLLTRQLKMLTEQRQEDYRMLEHSLHSYVQKHFDEYINGDIKKELKDLRAEIKTLRQGVPSKKEKLTEWLSSSIAELRSEISELQSSASNLTKICHQRNMFNEDIRSLRDELNTYKLEISAIKMRQDKSDALIHEIREEIIQNSEDHGKSFTVNHLMDSPKSKDFQTIADKKMRHYRLLRQQVHEIELDQRSLKRNFIEMQNHKLSERVRNLEIEQKRMASSNFNLSRQVSDFDKLHTSLLELLEDVEEIETKIDKTVPEIRREISKVEIDSAQLSSDQNILKEEDHNMARTIQALAVSISTLQNERSNRYLDSEVNKLKLEIEMLKAAAIVRNQNKGEEKKEETAEKLSSRQDESISSEQLKVLEELESVELQYESIVKTLPNDCSEIDSSDKSLHMIAPSNQRHPLMVKCNGPWTIIQKREDGSVDFNRSWEEYAKGFGDPDGELWIGNEILHHLTSDNCTKLRIIIQDLQNNSWYADYDTFTIASRAEGYRIDFSGYTGNASNTLEYQNHMKFSSIDVDLDISKGHCADEYEGGWWFSHCLHANLNGRYNLGLTWYDLSRNEWVAVKNSVMMITKRQECLNPKEDLLDVLSSETNSDSSETSETSLN</sequence>
<evidence type="ECO:0000256" key="4">
    <source>
        <dbReference type="SAM" id="SignalP"/>
    </source>
</evidence>
<dbReference type="Gene3D" id="3.90.215.10">
    <property type="entry name" value="Gamma Fibrinogen, chain A, domain 1"/>
    <property type="match status" value="1"/>
</dbReference>
<gene>
    <name evidence="6" type="primary">putative Protein scabrous</name>
    <name evidence="6" type="ORF">CLUMA_CG021284</name>
</gene>
<dbReference type="InterPro" id="IPR050373">
    <property type="entry name" value="Fibrinogen_C-term_domain"/>
</dbReference>
<dbReference type="SUPFAM" id="SSF58100">
    <property type="entry name" value="Bacterial hemolysins"/>
    <property type="match status" value="1"/>
</dbReference>
<evidence type="ECO:0000259" key="5">
    <source>
        <dbReference type="PROSITE" id="PS51406"/>
    </source>
</evidence>
<reference evidence="6 7" key="1">
    <citation type="submission" date="2015-04" db="EMBL/GenBank/DDBJ databases">
        <authorList>
            <person name="Syromyatnikov M.Y."/>
            <person name="Popov V.N."/>
        </authorList>
    </citation>
    <scope>NUCLEOTIDE SEQUENCE [LARGE SCALE GENOMIC DNA]</scope>
</reference>
<accession>A0A1J1JBR2</accession>
<dbReference type="InterPro" id="IPR002181">
    <property type="entry name" value="Fibrinogen_a/b/g_C_dom"/>
</dbReference>
<feature type="coiled-coil region" evidence="2">
    <location>
        <begin position="247"/>
        <end position="286"/>
    </location>
</feature>
<dbReference type="SMART" id="SM00186">
    <property type="entry name" value="FBG"/>
    <property type="match status" value="1"/>
</dbReference>
<dbReference type="InterPro" id="IPR020837">
    <property type="entry name" value="Fibrinogen_CS"/>
</dbReference>
<keyword evidence="4" id="KW-0732">Signal</keyword>
<keyword evidence="2" id="KW-0175">Coiled coil</keyword>
<dbReference type="OrthoDB" id="9990035at2759"/>
<dbReference type="Proteomes" id="UP000183832">
    <property type="component" value="Unassembled WGS sequence"/>
</dbReference>
<feature type="compositionally biased region" description="Basic and acidic residues" evidence="3">
    <location>
        <begin position="407"/>
        <end position="426"/>
    </location>
</feature>
<dbReference type="PROSITE" id="PS51406">
    <property type="entry name" value="FIBRINOGEN_C_2"/>
    <property type="match status" value="1"/>
</dbReference>
<evidence type="ECO:0000256" key="2">
    <source>
        <dbReference type="SAM" id="Coils"/>
    </source>
</evidence>
<organism evidence="6 7">
    <name type="scientific">Clunio marinus</name>
    <dbReference type="NCBI Taxonomy" id="568069"/>
    <lineage>
        <taxon>Eukaryota</taxon>
        <taxon>Metazoa</taxon>
        <taxon>Ecdysozoa</taxon>
        <taxon>Arthropoda</taxon>
        <taxon>Hexapoda</taxon>
        <taxon>Insecta</taxon>
        <taxon>Pterygota</taxon>
        <taxon>Neoptera</taxon>
        <taxon>Endopterygota</taxon>
        <taxon>Diptera</taxon>
        <taxon>Nematocera</taxon>
        <taxon>Chironomoidea</taxon>
        <taxon>Chironomidae</taxon>
        <taxon>Clunio</taxon>
    </lineage>
</organism>
<dbReference type="InterPro" id="IPR036056">
    <property type="entry name" value="Fibrinogen-like_C"/>
</dbReference>